<protein>
    <submittedName>
        <fullName evidence="2">Uncharacterized protein DUF262</fullName>
    </submittedName>
</protein>
<dbReference type="PANTHER" id="PTHR39639:SF1">
    <property type="entry name" value="DUF262 DOMAIN-CONTAINING PROTEIN"/>
    <property type="match status" value="1"/>
</dbReference>
<dbReference type="InterPro" id="IPR004919">
    <property type="entry name" value="GmrSD_N"/>
</dbReference>
<dbReference type="PANTHER" id="PTHR39639">
    <property type="entry name" value="CHROMOSOME 16, WHOLE GENOME SHOTGUN SEQUENCE"/>
    <property type="match status" value="1"/>
</dbReference>
<feature type="domain" description="GmrSD restriction endonucleases N-terminal" evidence="1">
    <location>
        <begin position="12"/>
        <end position="158"/>
    </location>
</feature>
<dbReference type="AlphaFoldDB" id="A0A2T0T3S8"/>
<evidence type="ECO:0000313" key="3">
    <source>
        <dbReference type="Proteomes" id="UP000239494"/>
    </source>
</evidence>
<dbReference type="EMBL" id="PVTF01000006">
    <property type="protein sequence ID" value="PRY40317.1"/>
    <property type="molecule type" value="Genomic_DNA"/>
</dbReference>
<reference evidence="2 3" key="1">
    <citation type="submission" date="2018-03" db="EMBL/GenBank/DDBJ databases">
        <title>Genomic Encyclopedia of Archaeal and Bacterial Type Strains, Phase II (KMG-II): from individual species to whole genera.</title>
        <authorList>
            <person name="Goeker M."/>
        </authorList>
    </citation>
    <scope>NUCLEOTIDE SEQUENCE [LARGE SCALE GENOMIC DNA]</scope>
    <source>
        <strain evidence="2 3">DSM 44720</strain>
    </source>
</reference>
<comment type="caution">
    <text evidence="2">The sequence shown here is derived from an EMBL/GenBank/DDBJ whole genome shotgun (WGS) entry which is preliminary data.</text>
</comment>
<name>A0A2T0T3S8_9PSEU</name>
<dbReference type="Proteomes" id="UP000239494">
    <property type="component" value="Unassembled WGS sequence"/>
</dbReference>
<sequence>MQFNTSDPDIATIVRRIERKVIDLQPEFQRGEVWSTNKKQRLIDTILRRWHVPPIHLVAKDEGLFDVLDGQQRLTAIRDFVDGLFGVDASIEPHEEKLQTLDGLRFNQLPEGVRNQFESFPIRVFELHDYTPQEPHELFFRLNQPTALTEAEKRNAFIGGPRNQVKDLVKWSEAIGMEASRIGFSNARMSYDDLLARFLITLEQRTLLEKVTAARITNRYRDALSFSEDVVVAAKASLNFFLGLDLLDNRVGGLKPNKATIHSWLCMAAKLHRHGILQGMRSELAATVEYVERARLNRSAADEDPRSKALGVFHDRSTSRVADTSSVMLRDLTGWMIFVRDSRVGVRDAVFLQQAVEAWKVTGTGPSPEKRLSDWAAANRWGGKEWL</sequence>
<proteinExistence type="predicted"/>
<evidence type="ECO:0000313" key="2">
    <source>
        <dbReference type="EMBL" id="PRY40317.1"/>
    </source>
</evidence>
<dbReference type="Pfam" id="PF03235">
    <property type="entry name" value="GmrSD_N"/>
    <property type="match status" value="1"/>
</dbReference>
<evidence type="ECO:0000259" key="1">
    <source>
        <dbReference type="Pfam" id="PF03235"/>
    </source>
</evidence>
<dbReference type="RefSeq" id="WP_170155933.1">
    <property type="nucleotide sequence ID" value="NZ_PVTF01000006.1"/>
</dbReference>
<keyword evidence="3" id="KW-1185">Reference proteome</keyword>
<gene>
    <name evidence="2" type="ORF">CLV43_10651</name>
</gene>
<accession>A0A2T0T3S8</accession>
<organism evidence="2 3">
    <name type="scientific">Umezawaea tangerina</name>
    <dbReference type="NCBI Taxonomy" id="84725"/>
    <lineage>
        <taxon>Bacteria</taxon>
        <taxon>Bacillati</taxon>
        <taxon>Actinomycetota</taxon>
        <taxon>Actinomycetes</taxon>
        <taxon>Pseudonocardiales</taxon>
        <taxon>Pseudonocardiaceae</taxon>
        <taxon>Umezawaea</taxon>
    </lineage>
</organism>